<proteinExistence type="predicted"/>
<comment type="caution">
    <text evidence="2">The sequence shown here is derived from an EMBL/GenBank/DDBJ whole genome shotgun (WGS) entry which is preliminary data.</text>
</comment>
<dbReference type="EMBL" id="PEVA01000049">
    <property type="protein sequence ID" value="PIV08717.1"/>
    <property type="molecule type" value="Genomic_DNA"/>
</dbReference>
<name>A0A2M7BTC2_9BACT</name>
<feature type="region of interest" description="Disordered" evidence="1">
    <location>
        <begin position="101"/>
        <end position="178"/>
    </location>
</feature>
<sequence length="178" mass="20241">MALKKIIKNAFEQVYETGKDIAKSSVKQVAETLSPWDMIRNSFSEKKDSQTGQLKKTKEQMGKGGNNTPLNFDRLQKSYANQDQKKIEAMKLRLFQIVKKDEEKMMQRSQQTKAEKERTIVQEEAEKRRRGEDRKRQAAMAGAPEGKSERGTALSGKKKKRKPTEPQPAETKPGGGKQ</sequence>
<dbReference type="AlphaFoldDB" id="A0A2M7BTC2"/>
<evidence type="ECO:0000313" key="3">
    <source>
        <dbReference type="Proteomes" id="UP000230119"/>
    </source>
</evidence>
<accession>A0A2M7BTC2</accession>
<evidence type="ECO:0000256" key="1">
    <source>
        <dbReference type="SAM" id="MobiDB-lite"/>
    </source>
</evidence>
<gene>
    <name evidence="2" type="ORF">COS52_01205</name>
</gene>
<feature type="region of interest" description="Disordered" evidence="1">
    <location>
        <begin position="40"/>
        <end position="79"/>
    </location>
</feature>
<dbReference type="Proteomes" id="UP000230119">
    <property type="component" value="Unassembled WGS sequence"/>
</dbReference>
<organism evidence="2 3">
    <name type="scientific">Candidatus Roizmanbacteria bacterium CG03_land_8_20_14_0_80_39_12</name>
    <dbReference type="NCBI Taxonomy" id="1974847"/>
    <lineage>
        <taxon>Bacteria</taxon>
        <taxon>Candidatus Roizmaniibacteriota</taxon>
    </lineage>
</organism>
<feature type="compositionally biased region" description="Basic and acidic residues" evidence="1">
    <location>
        <begin position="113"/>
        <end position="136"/>
    </location>
</feature>
<reference evidence="3" key="1">
    <citation type="submission" date="2017-09" db="EMBL/GenBank/DDBJ databases">
        <title>Depth-based differentiation of microbial function through sediment-hosted aquifers and enrichment of novel symbionts in the deep terrestrial subsurface.</title>
        <authorList>
            <person name="Probst A.J."/>
            <person name="Ladd B."/>
            <person name="Jarett J.K."/>
            <person name="Geller-Mcgrath D.E."/>
            <person name="Sieber C.M.K."/>
            <person name="Emerson J.B."/>
            <person name="Anantharaman K."/>
            <person name="Thomas B.C."/>
            <person name="Malmstrom R."/>
            <person name="Stieglmeier M."/>
            <person name="Klingl A."/>
            <person name="Woyke T."/>
            <person name="Ryan C.M."/>
            <person name="Banfield J.F."/>
        </authorList>
    </citation>
    <scope>NUCLEOTIDE SEQUENCE [LARGE SCALE GENOMIC DNA]</scope>
</reference>
<protein>
    <submittedName>
        <fullName evidence="2">Uncharacterized protein</fullName>
    </submittedName>
</protein>
<evidence type="ECO:0000313" key="2">
    <source>
        <dbReference type="EMBL" id="PIV08717.1"/>
    </source>
</evidence>